<dbReference type="PANTHER" id="PTHR30329:SF21">
    <property type="entry name" value="LIPOPROTEIN YIAD-RELATED"/>
    <property type="match status" value="1"/>
</dbReference>
<organism evidence="4 5">
    <name type="scientific">Sinisalibacter lacisalsi</name>
    <dbReference type="NCBI Taxonomy" id="1526570"/>
    <lineage>
        <taxon>Bacteria</taxon>
        <taxon>Pseudomonadati</taxon>
        <taxon>Pseudomonadota</taxon>
        <taxon>Alphaproteobacteria</taxon>
        <taxon>Rhodobacterales</taxon>
        <taxon>Roseobacteraceae</taxon>
        <taxon>Sinisalibacter</taxon>
    </lineage>
</organism>
<dbReference type="Gene3D" id="3.30.1330.60">
    <property type="entry name" value="OmpA-like domain"/>
    <property type="match status" value="1"/>
</dbReference>
<comment type="caution">
    <text evidence="4">The sequence shown here is derived from an EMBL/GenBank/DDBJ whole genome shotgun (WGS) entry which is preliminary data.</text>
</comment>
<evidence type="ECO:0000259" key="3">
    <source>
        <dbReference type="PROSITE" id="PS51123"/>
    </source>
</evidence>
<protein>
    <recommendedName>
        <fullName evidence="3">OmpA-like domain-containing protein</fullName>
    </recommendedName>
</protein>
<feature type="domain" description="OmpA-like" evidence="3">
    <location>
        <begin position="43"/>
        <end position="160"/>
    </location>
</feature>
<dbReference type="SUPFAM" id="SSF103088">
    <property type="entry name" value="OmpA-like"/>
    <property type="match status" value="1"/>
</dbReference>
<proteinExistence type="predicted"/>
<gene>
    <name evidence="4" type="ORF">GCM10011358_10220</name>
</gene>
<accession>A0ABQ1QJ63</accession>
<keyword evidence="5" id="KW-1185">Reference proteome</keyword>
<keyword evidence="1" id="KW-0472">Membrane</keyword>
<dbReference type="PROSITE" id="PS51123">
    <property type="entry name" value="OMPA_2"/>
    <property type="match status" value="1"/>
</dbReference>
<dbReference type="Pfam" id="PF00691">
    <property type="entry name" value="OmpA"/>
    <property type="match status" value="1"/>
</dbReference>
<name>A0ABQ1QJ63_9RHOB</name>
<dbReference type="CDD" id="cd07185">
    <property type="entry name" value="OmpA_C-like"/>
    <property type="match status" value="1"/>
</dbReference>
<dbReference type="PANTHER" id="PTHR30329">
    <property type="entry name" value="STATOR ELEMENT OF FLAGELLAR MOTOR COMPLEX"/>
    <property type="match status" value="1"/>
</dbReference>
<evidence type="ECO:0000313" key="5">
    <source>
        <dbReference type="Proteomes" id="UP000617355"/>
    </source>
</evidence>
<evidence type="ECO:0000256" key="1">
    <source>
        <dbReference type="PROSITE-ProRule" id="PRU00473"/>
    </source>
</evidence>
<feature type="region of interest" description="Disordered" evidence="2">
    <location>
        <begin position="1"/>
        <end position="25"/>
    </location>
</feature>
<evidence type="ECO:0000313" key="4">
    <source>
        <dbReference type="EMBL" id="GGD27956.1"/>
    </source>
</evidence>
<reference evidence="5" key="1">
    <citation type="journal article" date="2019" name="Int. J. Syst. Evol. Microbiol.">
        <title>The Global Catalogue of Microorganisms (GCM) 10K type strain sequencing project: providing services to taxonomists for standard genome sequencing and annotation.</title>
        <authorList>
            <consortium name="The Broad Institute Genomics Platform"/>
            <consortium name="The Broad Institute Genome Sequencing Center for Infectious Disease"/>
            <person name="Wu L."/>
            <person name="Ma J."/>
        </authorList>
    </citation>
    <scope>NUCLEOTIDE SEQUENCE [LARGE SCALE GENOMIC DNA]</scope>
    <source>
        <strain evidence="5">CGMCC 1.12922</strain>
    </source>
</reference>
<evidence type="ECO:0000256" key="2">
    <source>
        <dbReference type="SAM" id="MobiDB-lite"/>
    </source>
</evidence>
<dbReference type="EMBL" id="BMGI01000001">
    <property type="protein sequence ID" value="GGD27956.1"/>
    <property type="molecule type" value="Genomic_DNA"/>
</dbReference>
<dbReference type="InterPro" id="IPR036737">
    <property type="entry name" value="OmpA-like_sf"/>
</dbReference>
<dbReference type="InterPro" id="IPR006665">
    <property type="entry name" value="OmpA-like"/>
</dbReference>
<dbReference type="Proteomes" id="UP000617355">
    <property type="component" value="Unassembled WGS sequence"/>
</dbReference>
<dbReference type="InterPro" id="IPR050330">
    <property type="entry name" value="Bact_OuterMem_StrucFunc"/>
</dbReference>
<sequence>MGKAVELDETEARHMFSPQPAPDADTAPVDLVTQDVEDLANGLIDDGRVVVDAIRFEADRDEILPQSGPALATIARLMNSRPELSLIVVGNSDGAGSLDDNRRLSADRAWSVVACLTGRHGIDPRRLRPAWAGALSPDTTNGRRAGLALNRFVELVEVIE</sequence>